<comment type="pathway">
    <text evidence="7">Metabolic intermediate biosynthesis; chorismate biosynthesis; chorismate from D-erythrose 4-phosphate and phosphoenolpyruvate: step 5/7.</text>
</comment>
<evidence type="ECO:0000256" key="4">
    <source>
        <dbReference type="ARBA" id="ARBA00022777"/>
    </source>
</evidence>
<feature type="binding site" evidence="7">
    <location>
        <position position="22"/>
    </location>
    <ligand>
        <name>Mg(2+)</name>
        <dbReference type="ChEBI" id="CHEBI:18420"/>
    </ligand>
</feature>
<comment type="caution">
    <text evidence="8">The sequence shown here is derived from an EMBL/GenBank/DDBJ whole genome shotgun (WGS) entry which is preliminary data.</text>
</comment>
<dbReference type="Pfam" id="PF01202">
    <property type="entry name" value="SKI"/>
    <property type="match status" value="1"/>
</dbReference>
<feature type="binding site" evidence="7">
    <location>
        <position position="40"/>
    </location>
    <ligand>
        <name>substrate</name>
    </ligand>
</feature>
<comment type="function">
    <text evidence="7">Catalyzes the specific phosphorylation of the 3-hydroxyl group of shikimic acid using ATP as a cosubstrate.</text>
</comment>
<dbReference type="InterPro" id="IPR027417">
    <property type="entry name" value="P-loop_NTPase"/>
</dbReference>
<dbReference type="Proteomes" id="UP001526426">
    <property type="component" value="Unassembled WGS sequence"/>
</dbReference>
<keyword evidence="6 7" id="KW-0057">Aromatic amino acid biosynthesis</keyword>
<reference evidence="8 9" key="1">
    <citation type="submission" date="2021-08" db="EMBL/GenBank/DDBJ databases">
        <title>Draft genome sequence of Spirulina subsalsa with high tolerance to salinity and hype-accumulation of phycocyanin.</title>
        <authorList>
            <person name="Pei H."/>
            <person name="Jiang L."/>
        </authorList>
    </citation>
    <scope>NUCLEOTIDE SEQUENCE [LARGE SCALE GENOMIC DNA]</scope>
    <source>
        <strain evidence="8 9">FACHB-351</strain>
    </source>
</reference>
<protein>
    <recommendedName>
        <fullName evidence="7">Shikimate kinase</fullName>
        <shortName evidence="7">SK</shortName>
        <ecNumber evidence="7">2.7.1.71</ecNumber>
    </recommendedName>
</protein>
<keyword evidence="2 7" id="KW-0808">Transferase</keyword>
<comment type="cofactor">
    <cofactor evidence="7">
        <name>Mg(2+)</name>
        <dbReference type="ChEBI" id="CHEBI:18420"/>
    </cofactor>
    <text evidence="7">Binds 1 Mg(2+) ion per subunit.</text>
</comment>
<evidence type="ECO:0000256" key="5">
    <source>
        <dbReference type="ARBA" id="ARBA00022840"/>
    </source>
</evidence>
<keyword evidence="7" id="KW-0479">Metal-binding</keyword>
<comment type="catalytic activity">
    <reaction evidence="7">
        <text>shikimate + ATP = 3-phosphoshikimate + ADP + H(+)</text>
        <dbReference type="Rhea" id="RHEA:13121"/>
        <dbReference type="ChEBI" id="CHEBI:15378"/>
        <dbReference type="ChEBI" id="CHEBI:30616"/>
        <dbReference type="ChEBI" id="CHEBI:36208"/>
        <dbReference type="ChEBI" id="CHEBI:145989"/>
        <dbReference type="ChEBI" id="CHEBI:456216"/>
        <dbReference type="EC" id="2.7.1.71"/>
    </reaction>
</comment>
<keyword evidence="3 7" id="KW-0547">Nucleotide-binding</keyword>
<evidence type="ECO:0000256" key="6">
    <source>
        <dbReference type="ARBA" id="ARBA00023141"/>
    </source>
</evidence>
<feature type="binding site" evidence="7">
    <location>
        <position position="123"/>
    </location>
    <ligand>
        <name>ATP</name>
        <dbReference type="ChEBI" id="CHEBI:30616"/>
    </ligand>
</feature>
<dbReference type="InterPro" id="IPR000623">
    <property type="entry name" value="Shikimate_kinase/TSH1"/>
</dbReference>
<evidence type="ECO:0000313" key="9">
    <source>
        <dbReference type="Proteomes" id="UP001526426"/>
    </source>
</evidence>
<dbReference type="RefSeq" id="WP_265266253.1">
    <property type="nucleotide sequence ID" value="NZ_JAIHOM010000128.1"/>
</dbReference>
<keyword evidence="7" id="KW-0963">Cytoplasm</keyword>
<dbReference type="PANTHER" id="PTHR21087">
    <property type="entry name" value="SHIKIMATE KINASE"/>
    <property type="match status" value="1"/>
</dbReference>
<feature type="binding site" evidence="7">
    <location>
        <position position="64"/>
    </location>
    <ligand>
        <name>substrate</name>
    </ligand>
</feature>
<evidence type="ECO:0000256" key="3">
    <source>
        <dbReference type="ARBA" id="ARBA00022741"/>
    </source>
</evidence>
<dbReference type="SUPFAM" id="SSF52540">
    <property type="entry name" value="P-loop containing nucleoside triphosphate hydrolases"/>
    <property type="match status" value="1"/>
</dbReference>
<feature type="binding site" evidence="7">
    <location>
        <begin position="18"/>
        <end position="23"/>
    </location>
    <ligand>
        <name>ATP</name>
        <dbReference type="ChEBI" id="CHEBI:30616"/>
    </ligand>
</feature>
<sequence>MVAELLQGMSVFLVGMMGCGKSTVGETLARQWGYRFLDTDSLIEQVGHTTIADIFAREGEAAFRDLESQVLEQVCAYTRCAIATGGGIVIRPRNWSYLQNGLVIWLDAPVPLLVQRLQGDTTRPLLDSENLSARLAQLLEQRHSFYSQADLKITLEPEQTPEQIVQAIREQIPSVLKTVHSKS</sequence>
<dbReference type="HAMAP" id="MF_00109">
    <property type="entry name" value="Shikimate_kinase"/>
    <property type="match status" value="1"/>
</dbReference>
<dbReference type="EC" id="2.7.1.71" evidence="7"/>
<keyword evidence="7" id="KW-0460">Magnesium</keyword>
<keyword evidence="4 7" id="KW-0418">Kinase</keyword>
<accession>A0ABT3LA06</accession>
<evidence type="ECO:0000256" key="7">
    <source>
        <dbReference type="HAMAP-Rule" id="MF_00109"/>
    </source>
</evidence>
<comment type="subunit">
    <text evidence="7">Monomer.</text>
</comment>
<organism evidence="8 9">
    <name type="scientific">Spirulina subsalsa FACHB-351</name>
    <dbReference type="NCBI Taxonomy" id="234711"/>
    <lineage>
        <taxon>Bacteria</taxon>
        <taxon>Bacillati</taxon>
        <taxon>Cyanobacteriota</taxon>
        <taxon>Cyanophyceae</taxon>
        <taxon>Spirulinales</taxon>
        <taxon>Spirulinaceae</taxon>
        <taxon>Spirulina</taxon>
    </lineage>
</organism>
<dbReference type="Gene3D" id="3.40.50.300">
    <property type="entry name" value="P-loop containing nucleotide triphosphate hydrolases"/>
    <property type="match status" value="1"/>
</dbReference>
<feature type="binding site" evidence="7">
    <location>
        <position position="142"/>
    </location>
    <ligand>
        <name>substrate</name>
    </ligand>
</feature>
<dbReference type="EMBL" id="JAIHOM010000128">
    <property type="protein sequence ID" value="MCW6038348.1"/>
    <property type="molecule type" value="Genomic_DNA"/>
</dbReference>
<feature type="binding site" evidence="7">
    <location>
        <position position="159"/>
    </location>
    <ligand>
        <name>ATP</name>
        <dbReference type="ChEBI" id="CHEBI:30616"/>
    </ligand>
</feature>
<dbReference type="InterPro" id="IPR031322">
    <property type="entry name" value="Shikimate/glucono_kinase"/>
</dbReference>
<dbReference type="PRINTS" id="PR01100">
    <property type="entry name" value="SHIKIMTKNASE"/>
</dbReference>
<comment type="similarity">
    <text evidence="7">Belongs to the shikimate kinase family.</text>
</comment>
<keyword evidence="1 7" id="KW-0028">Amino-acid biosynthesis</keyword>
<evidence type="ECO:0000256" key="2">
    <source>
        <dbReference type="ARBA" id="ARBA00022679"/>
    </source>
</evidence>
<dbReference type="PANTHER" id="PTHR21087:SF16">
    <property type="entry name" value="SHIKIMATE KINASE 1, CHLOROPLASTIC"/>
    <property type="match status" value="1"/>
</dbReference>
<evidence type="ECO:0000256" key="1">
    <source>
        <dbReference type="ARBA" id="ARBA00022605"/>
    </source>
</evidence>
<name>A0ABT3LA06_9CYAN</name>
<keyword evidence="5 7" id="KW-0067">ATP-binding</keyword>
<feature type="binding site" evidence="7">
    <location>
        <position position="86"/>
    </location>
    <ligand>
        <name>substrate</name>
    </ligand>
</feature>
<proteinExistence type="inferred from homology"/>
<dbReference type="CDD" id="cd00464">
    <property type="entry name" value="SK"/>
    <property type="match status" value="1"/>
</dbReference>
<dbReference type="GO" id="GO:0016301">
    <property type="term" value="F:kinase activity"/>
    <property type="evidence" value="ECO:0007669"/>
    <property type="project" value="UniProtKB-KW"/>
</dbReference>
<comment type="subcellular location">
    <subcellularLocation>
        <location evidence="7">Cytoplasm</location>
    </subcellularLocation>
</comment>
<keyword evidence="9" id="KW-1185">Reference proteome</keyword>
<evidence type="ECO:0000313" key="8">
    <source>
        <dbReference type="EMBL" id="MCW6038348.1"/>
    </source>
</evidence>
<gene>
    <name evidence="7" type="primary">aroK</name>
    <name evidence="8" type="ORF">K4A83_19015</name>
</gene>